<dbReference type="PANTHER" id="PTHR24061:SF592">
    <property type="entry name" value="VOMERONASAL TYPE-2 RECEPTOR 116-LIKE"/>
    <property type="match status" value="1"/>
</dbReference>
<keyword evidence="3" id="KW-1185">Reference proteome</keyword>
<evidence type="ECO:0000313" key="2">
    <source>
        <dbReference type="Ensembl" id="ENSLLEP00000023474.1"/>
    </source>
</evidence>
<evidence type="ECO:0000259" key="1">
    <source>
        <dbReference type="Pfam" id="PF07562"/>
    </source>
</evidence>
<dbReference type="GO" id="GO:0004930">
    <property type="term" value="F:G protein-coupled receptor activity"/>
    <property type="evidence" value="ECO:0007669"/>
    <property type="project" value="InterPro"/>
</dbReference>
<protein>
    <recommendedName>
        <fullName evidence="1">GPCR family 3 nine cysteines domain-containing protein</fullName>
    </recommendedName>
</protein>
<dbReference type="PANTHER" id="PTHR24061">
    <property type="entry name" value="CALCIUM-SENSING RECEPTOR-RELATED"/>
    <property type="match status" value="1"/>
</dbReference>
<accession>A0A8C5PIV6</accession>
<dbReference type="GO" id="GO:0005886">
    <property type="term" value="C:plasma membrane"/>
    <property type="evidence" value="ECO:0007669"/>
    <property type="project" value="TreeGrafter"/>
</dbReference>
<proteinExistence type="predicted"/>
<dbReference type="FunFam" id="2.10.50.30:FF:000007">
    <property type="entry name" value="Vomeronasal 2, receptor 82"/>
    <property type="match status" value="1"/>
</dbReference>
<dbReference type="OrthoDB" id="5984008at2759"/>
<organism evidence="2 3">
    <name type="scientific">Leptobrachium leishanense</name>
    <name type="common">Leishan spiny toad</name>
    <dbReference type="NCBI Taxonomy" id="445787"/>
    <lineage>
        <taxon>Eukaryota</taxon>
        <taxon>Metazoa</taxon>
        <taxon>Chordata</taxon>
        <taxon>Craniata</taxon>
        <taxon>Vertebrata</taxon>
        <taxon>Euteleostomi</taxon>
        <taxon>Amphibia</taxon>
        <taxon>Batrachia</taxon>
        <taxon>Anura</taxon>
        <taxon>Pelobatoidea</taxon>
        <taxon>Megophryidae</taxon>
        <taxon>Leptobrachium</taxon>
    </lineage>
</organism>
<dbReference type="AlphaFoldDB" id="A0A8C5PIV6"/>
<dbReference type="InterPro" id="IPR011500">
    <property type="entry name" value="GPCR_3_9-Cys_dom"/>
</dbReference>
<dbReference type="Proteomes" id="UP000694569">
    <property type="component" value="Unplaced"/>
</dbReference>
<dbReference type="Gene3D" id="2.10.50.30">
    <property type="entry name" value="GPCR, family 3, nine cysteines domain"/>
    <property type="match status" value="1"/>
</dbReference>
<evidence type="ECO:0000313" key="3">
    <source>
        <dbReference type="Proteomes" id="UP000694569"/>
    </source>
</evidence>
<feature type="domain" description="GPCR family 3 nine cysteines" evidence="1">
    <location>
        <begin position="28"/>
        <end position="70"/>
    </location>
</feature>
<dbReference type="Pfam" id="PF07562">
    <property type="entry name" value="NCD3G"/>
    <property type="match status" value="1"/>
</dbReference>
<dbReference type="InterPro" id="IPR038550">
    <property type="entry name" value="GPCR_3_9-Cys_sf"/>
</dbReference>
<sequence length="72" mass="8064">MSHIALSPTYDIWKKGNKHCYSGCNFIVPRSQCSDNCLPGYRKMPKTLTHTCCYDCAQCPEGEISNRTGTVC</sequence>
<reference evidence="2" key="2">
    <citation type="submission" date="2025-09" db="UniProtKB">
        <authorList>
            <consortium name="Ensembl"/>
        </authorList>
    </citation>
    <scope>IDENTIFICATION</scope>
</reference>
<reference evidence="2" key="1">
    <citation type="submission" date="2025-08" db="UniProtKB">
        <authorList>
            <consortium name="Ensembl"/>
        </authorList>
    </citation>
    <scope>IDENTIFICATION</scope>
</reference>
<dbReference type="Ensembl" id="ENSLLET00000024368.1">
    <property type="protein sequence ID" value="ENSLLEP00000023474.1"/>
    <property type="gene ID" value="ENSLLEG00000014896.1"/>
</dbReference>
<dbReference type="InterPro" id="IPR000068">
    <property type="entry name" value="GPCR_3_Ca_sens_rcpt-rel"/>
</dbReference>
<name>A0A8C5PIV6_9ANUR</name>